<dbReference type="AlphaFoldDB" id="A0A8T0LCP3"/>
<reference evidence="1 2" key="1">
    <citation type="submission" date="2020-05" db="EMBL/GenBank/DDBJ databases">
        <title>Vigna angularis (adzuki bean) Var. LongXiaoDou No. 4 denovo assembly.</title>
        <authorList>
            <person name="Xiang H."/>
        </authorList>
    </citation>
    <scope>NUCLEOTIDE SEQUENCE [LARGE SCALE GENOMIC DNA]</scope>
    <source>
        <tissue evidence="1">Leaf</tissue>
    </source>
</reference>
<gene>
    <name evidence="1" type="ORF">HKW66_Vig0011750</name>
</gene>
<dbReference type="Proteomes" id="UP000743370">
    <property type="component" value="Unassembled WGS sequence"/>
</dbReference>
<proteinExistence type="predicted"/>
<protein>
    <submittedName>
        <fullName evidence="1">Uncharacterized protein</fullName>
    </submittedName>
</protein>
<sequence length="183" mass="19093">MGCILPATDEASHHRCLHDDLGHNRHRRTLGSEHCGRLLLLARSVAEEFLVLLVSPAVPGAMLIFCPTPVSNAGLVGMGYVNVTSGGGGAAVTLCVWPAMPIHNHNPSVNPVVGFVHAPSFTNRVGVVGGNVVNVSSSFVATTHGFPMNLGGNWIASFPDEDLDALVSVSCPLLMKLGNLGIV</sequence>
<dbReference type="EMBL" id="JABFOF010000001">
    <property type="protein sequence ID" value="KAG2410510.1"/>
    <property type="molecule type" value="Genomic_DNA"/>
</dbReference>
<evidence type="ECO:0000313" key="1">
    <source>
        <dbReference type="EMBL" id="KAG2410510.1"/>
    </source>
</evidence>
<name>A0A8T0LCP3_PHAAN</name>
<evidence type="ECO:0000313" key="2">
    <source>
        <dbReference type="Proteomes" id="UP000743370"/>
    </source>
</evidence>
<organism evidence="1 2">
    <name type="scientific">Phaseolus angularis</name>
    <name type="common">Azuki bean</name>
    <name type="synonym">Vigna angularis</name>
    <dbReference type="NCBI Taxonomy" id="3914"/>
    <lineage>
        <taxon>Eukaryota</taxon>
        <taxon>Viridiplantae</taxon>
        <taxon>Streptophyta</taxon>
        <taxon>Embryophyta</taxon>
        <taxon>Tracheophyta</taxon>
        <taxon>Spermatophyta</taxon>
        <taxon>Magnoliopsida</taxon>
        <taxon>eudicotyledons</taxon>
        <taxon>Gunneridae</taxon>
        <taxon>Pentapetalae</taxon>
        <taxon>rosids</taxon>
        <taxon>fabids</taxon>
        <taxon>Fabales</taxon>
        <taxon>Fabaceae</taxon>
        <taxon>Papilionoideae</taxon>
        <taxon>50 kb inversion clade</taxon>
        <taxon>NPAAA clade</taxon>
        <taxon>indigoferoid/millettioid clade</taxon>
        <taxon>Phaseoleae</taxon>
        <taxon>Vigna</taxon>
    </lineage>
</organism>
<accession>A0A8T0LCP3</accession>
<comment type="caution">
    <text evidence="1">The sequence shown here is derived from an EMBL/GenBank/DDBJ whole genome shotgun (WGS) entry which is preliminary data.</text>
</comment>